<organism evidence="4 5">
    <name type="scientific">Blomia tropicalis</name>
    <name type="common">Mite</name>
    <dbReference type="NCBI Taxonomy" id="40697"/>
    <lineage>
        <taxon>Eukaryota</taxon>
        <taxon>Metazoa</taxon>
        <taxon>Ecdysozoa</taxon>
        <taxon>Arthropoda</taxon>
        <taxon>Chelicerata</taxon>
        <taxon>Arachnida</taxon>
        <taxon>Acari</taxon>
        <taxon>Acariformes</taxon>
        <taxon>Sarcoptiformes</taxon>
        <taxon>Astigmata</taxon>
        <taxon>Glycyphagoidea</taxon>
        <taxon>Echimyopodidae</taxon>
        <taxon>Blomia</taxon>
    </lineage>
</organism>
<feature type="region of interest" description="Disordered" evidence="1">
    <location>
        <begin position="164"/>
        <end position="238"/>
    </location>
</feature>
<feature type="chain" id="PRO_5040311391" evidence="3">
    <location>
        <begin position="29"/>
        <end position="477"/>
    </location>
</feature>
<comment type="caution">
    <text evidence="4">The sequence shown here is derived from an EMBL/GenBank/DDBJ whole genome shotgun (WGS) entry which is preliminary data.</text>
</comment>
<feature type="compositionally biased region" description="Basic and acidic residues" evidence="1">
    <location>
        <begin position="229"/>
        <end position="238"/>
    </location>
</feature>
<evidence type="ECO:0000256" key="1">
    <source>
        <dbReference type="SAM" id="MobiDB-lite"/>
    </source>
</evidence>
<keyword evidence="2" id="KW-0472">Membrane</keyword>
<proteinExistence type="predicted"/>
<keyword evidence="2" id="KW-0812">Transmembrane</keyword>
<feature type="compositionally biased region" description="Low complexity" evidence="1">
    <location>
        <begin position="90"/>
        <end position="110"/>
    </location>
</feature>
<reference evidence="4" key="1">
    <citation type="submission" date="2022-12" db="EMBL/GenBank/DDBJ databases">
        <title>Genome assemblies of Blomia tropicalis.</title>
        <authorList>
            <person name="Cui Y."/>
        </authorList>
    </citation>
    <scope>NUCLEOTIDE SEQUENCE</scope>
    <source>
        <tissue evidence="4">Adult mites</tissue>
    </source>
</reference>
<name>A0A9Q0LZK2_BLOTA</name>
<dbReference type="AlphaFoldDB" id="A0A9Q0LZK2"/>
<keyword evidence="3" id="KW-0732">Signal</keyword>
<feature type="signal peptide" evidence="3">
    <location>
        <begin position="1"/>
        <end position="28"/>
    </location>
</feature>
<feature type="compositionally biased region" description="Polar residues" evidence="1">
    <location>
        <begin position="164"/>
        <end position="174"/>
    </location>
</feature>
<feature type="compositionally biased region" description="Pro residues" evidence="1">
    <location>
        <begin position="183"/>
        <end position="200"/>
    </location>
</feature>
<keyword evidence="2" id="KW-1133">Transmembrane helix</keyword>
<evidence type="ECO:0000313" key="4">
    <source>
        <dbReference type="EMBL" id="KAJ6217383.1"/>
    </source>
</evidence>
<feature type="region of interest" description="Disordered" evidence="1">
    <location>
        <begin position="83"/>
        <end position="120"/>
    </location>
</feature>
<sequence length="477" mass="54075">MFIIIDIRSFCVLFVPLIVMFNHVHVDGQQSGTWNHHHYNVDKRHVQSKLWMNQHENEPTNSFDSNYNRDYFDQINALNHKPIGMEESRPSPTIASLSSSSSSDDSSATIPCDRQSDYRPSYSNELNKLLMQKYYNRDIVSMSALLGKHPPPTSSTISPEAMIKSQSVGMQHSPSDNKEPYIESPPPPSSPTPPQSPPTPQNDDEEDGDYDEEGSDDQSDQNKPTTHIMKIDPSEIDREKLNQMMVDEYKSRSGDGVMRLHGMPRLVRPSYQQRSMPIRLAAAHSHSMPHYYVPHSVIESGHHLGSSSEKSSTWLGSGLAAGILIGAIPFGIMMASMMPTLLTTAMPIVNTATVAGRRRRRRRRDVNNLRNVLFEQTMDTLSIYLRKGFNELIKHLSEENKYGGNHYHHHDDHNSDRYIDRKSGNNNVDLFNTVARYAIASVDEPRCIKEMICTLVVGGRHSKTTSLQKTLYILTKW</sequence>
<evidence type="ECO:0000313" key="5">
    <source>
        <dbReference type="Proteomes" id="UP001142055"/>
    </source>
</evidence>
<accession>A0A9Q0LZK2</accession>
<dbReference type="Proteomes" id="UP001142055">
    <property type="component" value="Chromosome 3"/>
</dbReference>
<evidence type="ECO:0000256" key="3">
    <source>
        <dbReference type="SAM" id="SignalP"/>
    </source>
</evidence>
<protein>
    <submittedName>
        <fullName evidence="4">Uncharacterized protein</fullName>
    </submittedName>
</protein>
<feature type="transmembrane region" description="Helical" evidence="2">
    <location>
        <begin position="338"/>
        <end position="356"/>
    </location>
</feature>
<dbReference type="EMBL" id="JAPWDV010000003">
    <property type="protein sequence ID" value="KAJ6217383.1"/>
    <property type="molecule type" value="Genomic_DNA"/>
</dbReference>
<feature type="compositionally biased region" description="Acidic residues" evidence="1">
    <location>
        <begin position="202"/>
        <end position="219"/>
    </location>
</feature>
<keyword evidence="5" id="KW-1185">Reference proteome</keyword>
<gene>
    <name evidence="4" type="ORF">RDWZM_008540</name>
</gene>
<evidence type="ECO:0000256" key="2">
    <source>
        <dbReference type="SAM" id="Phobius"/>
    </source>
</evidence>